<evidence type="ECO:0000313" key="2">
    <source>
        <dbReference type="Proteomes" id="UP000023152"/>
    </source>
</evidence>
<dbReference type="Proteomes" id="UP000023152">
    <property type="component" value="Unassembled WGS sequence"/>
</dbReference>
<sequence length="177" mass="20150">MAESNEVQESIHKYLRDELKIKSDDALKVASYLSSLGVTETSDIAYVIPEDWEKLFKDVEVAPISKRKLLAKMDEVRSKKTPACPAQMYLSTFFLCVLIAKKKKKKNETVVTFDVSDARWNTLNLRSGDEIFCVCAMNESKVAIISDIKFPVLYQSTVCQDDSQFLSVQLHCLKQVR</sequence>
<keyword evidence="2" id="KW-1185">Reference proteome</keyword>
<evidence type="ECO:0000313" key="1">
    <source>
        <dbReference type="EMBL" id="ETO00690.1"/>
    </source>
</evidence>
<gene>
    <name evidence="1" type="ORF">RFI_36750</name>
</gene>
<reference evidence="1 2" key="1">
    <citation type="journal article" date="2013" name="Curr. Biol.">
        <title>The Genome of the Foraminiferan Reticulomyxa filosa.</title>
        <authorList>
            <person name="Glockner G."/>
            <person name="Hulsmann N."/>
            <person name="Schleicher M."/>
            <person name="Noegel A.A."/>
            <person name="Eichinger L."/>
            <person name="Gallinger C."/>
            <person name="Pawlowski J."/>
            <person name="Sierra R."/>
            <person name="Euteneuer U."/>
            <person name="Pillet L."/>
            <person name="Moustafa A."/>
            <person name="Platzer M."/>
            <person name="Groth M."/>
            <person name="Szafranski K."/>
            <person name="Schliwa M."/>
        </authorList>
    </citation>
    <scope>NUCLEOTIDE SEQUENCE [LARGE SCALE GENOMIC DNA]</scope>
</reference>
<name>X6LIZ5_RETFI</name>
<accession>X6LIZ5</accession>
<dbReference type="AlphaFoldDB" id="X6LIZ5"/>
<protein>
    <submittedName>
        <fullName evidence="1">Uncharacterized protein</fullName>
    </submittedName>
</protein>
<dbReference type="EMBL" id="ASPP01040271">
    <property type="protein sequence ID" value="ETO00690.1"/>
    <property type="molecule type" value="Genomic_DNA"/>
</dbReference>
<organism evidence="1 2">
    <name type="scientific">Reticulomyxa filosa</name>
    <dbReference type="NCBI Taxonomy" id="46433"/>
    <lineage>
        <taxon>Eukaryota</taxon>
        <taxon>Sar</taxon>
        <taxon>Rhizaria</taxon>
        <taxon>Retaria</taxon>
        <taxon>Foraminifera</taxon>
        <taxon>Monothalamids</taxon>
        <taxon>Reticulomyxidae</taxon>
        <taxon>Reticulomyxa</taxon>
    </lineage>
</organism>
<proteinExistence type="predicted"/>
<comment type="caution">
    <text evidence="1">The sequence shown here is derived from an EMBL/GenBank/DDBJ whole genome shotgun (WGS) entry which is preliminary data.</text>
</comment>